<sequence length="466" mass="53032">MDPLSILASSITLTTVVLKTADLLQQILSNCQELNDLIDEVDKLGSIFEEAQDVFSERKKHAELPQQAVEAGSRVVCQAQIQLNQLNKLLARCLRHSKERKGCSKLAYVLWLRSKRESKNIQQNLMSARLSLCTLWGVVAMSDNTSIQLSLQEMAYLNQSQLSQMSDHMQVLQSIAQQVCKPEKPEITSEEVEEVVTDTGMTSQYIQEVNIARHMKVQESTALVRKRYPRYRQTPCEGWCSCRCHRASKIQTPQKFALVIGRLLISYSGFQIRPQKCSERACRRQSIPTVKVMYQFPTWLLQRMLYFAASISEMNGPEFTFSIPRTVSPNAIIFSYAVQGNMERIQELFTRGLASPYDVASNNGRTALHVSQFSKKHLGFSNIHSMRPYITIANLHSSYWTPGLIRRFRTKMTSNICPIVQTPSRIPLTRVLGARYPLYGREFSVISSIISRKSMLGDAYLTVRSI</sequence>
<evidence type="ECO:0000313" key="1">
    <source>
        <dbReference type="EMBL" id="OCK74429.1"/>
    </source>
</evidence>
<evidence type="ECO:0008006" key="3">
    <source>
        <dbReference type="Google" id="ProtNLM"/>
    </source>
</evidence>
<evidence type="ECO:0000313" key="2">
    <source>
        <dbReference type="Proteomes" id="UP000250266"/>
    </source>
</evidence>
<dbReference type="EMBL" id="KV745481">
    <property type="protein sequence ID" value="OCK74429.1"/>
    <property type="molecule type" value="Genomic_DNA"/>
</dbReference>
<dbReference type="Proteomes" id="UP000250266">
    <property type="component" value="Unassembled WGS sequence"/>
</dbReference>
<reference evidence="1 2" key="1">
    <citation type="journal article" date="2016" name="Nat. Commun.">
        <title>Ectomycorrhizal ecology is imprinted in the genome of the dominant symbiotic fungus Cenococcum geophilum.</title>
        <authorList>
            <consortium name="DOE Joint Genome Institute"/>
            <person name="Peter M."/>
            <person name="Kohler A."/>
            <person name="Ohm R.A."/>
            <person name="Kuo A."/>
            <person name="Krutzmann J."/>
            <person name="Morin E."/>
            <person name="Arend M."/>
            <person name="Barry K.W."/>
            <person name="Binder M."/>
            <person name="Choi C."/>
            <person name="Clum A."/>
            <person name="Copeland A."/>
            <person name="Grisel N."/>
            <person name="Haridas S."/>
            <person name="Kipfer T."/>
            <person name="LaButti K."/>
            <person name="Lindquist E."/>
            <person name="Lipzen A."/>
            <person name="Maire R."/>
            <person name="Meier B."/>
            <person name="Mihaltcheva S."/>
            <person name="Molinier V."/>
            <person name="Murat C."/>
            <person name="Poggeler S."/>
            <person name="Quandt C.A."/>
            <person name="Sperisen C."/>
            <person name="Tritt A."/>
            <person name="Tisserant E."/>
            <person name="Crous P.W."/>
            <person name="Henrissat B."/>
            <person name="Nehls U."/>
            <person name="Egli S."/>
            <person name="Spatafora J.W."/>
            <person name="Grigoriev I.V."/>
            <person name="Martin F.M."/>
        </authorList>
    </citation>
    <scope>NUCLEOTIDE SEQUENCE [LARGE SCALE GENOMIC DNA]</scope>
    <source>
        <strain evidence="1 2">CBS 459.81</strain>
    </source>
</reference>
<organism evidence="1 2">
    <name type="scientific">Lepidopterella palustris CBS 459.81</name>
    <dbReference type="NCBI Taxonomy" id="1314670"/>
    <lineage>
        <taxon>Eukaryota</taxon>
        <taxon>Fungi</taxon>
        <taxon>Dikarya</taxon>
        <taxon>Ascomycota</taxon>
        <taxon>Pezizomycotina</taxon>
        <taxon>Dothideomycetes</taxon>
        <taxon>Pleosporomycetidae</taxon>
        <taxon>Mytilinidiales</taxon>
        <taxon>Argynnaceae</taxon>
        <taxon>Lepidopterella</taxon>
    </lineage>
</organism>
<gene>
    <name evidence="1" type="ORF">K432DRAFT_363613</name>
</gene>
<proteinExistence type="predicted"/>
<name>A0A8E2J9H8_9PEZI</name>
<dbReference type="OrthoDB" id="341259at2759"/>
<dbReference type="AlphaFoldDB" id="A0A8E2J9H8"/>
<keyword evidence="2" id="KW-1185">Reference proteome</keyword>
<protein>
    <recommendedName>
        <fullName evidence="3">Fungal N-terminal domain-containing protein</fullName>
    </recommendedName>
</protein>
<accession>A0A8E2J9H8</accession>